<organism evidence="2 3">
    <name type="scientific">Propioniferax innocua</name>
    <dbReference type="NCBI Taxonomy" id="1753"/>
    <lineage>
        <taxon>Bacteria</taxon>
        <taxon>Bacillati</taxon>
        <taxon>Actinomycetota</taxon>
        <taxon>Actinomycetes</taxon>
        <taxon>Propionibacteriales</taxon>
        <taxon>Propionibacteriaceae</taxon>
        <taxon>Propioniferax</taxon>
    </lineage>
</organism>
<name>A0A542ZQU8_9ACTN</name>
<dbReference type="AlphaFoldDB" id="A0A542ZQU8"/>
<protein>
    <submittedName>
        <fullName evidence="2">GAF domain-containing protein</fullName>
    </submittedName>
</protein>
<evidence type="ECO:0000313" key="2">
    <source>
        <dbReference type="EMBL" id="TQL62733.1"/>
    </source>
</evidence>
<keyword evidence="3" id="KW-1185">Reference proteome</keyword>
<reference evidence="2 3" key="1">
    <citation type="submission" date="2019-06" db="EMBL/GenBank/DDBJ databases">
        <title>Sequencing the genomes of 1000 actinobacteria strains.</title>
        <authorList>
            <person name="Klenk H.-P."/>
        </authorList>
    </citation>
    <scope>NUCLEOTIDE SEQUENCE [LARGE SCALE GENOMIC DNA]</scope>
    <source>
        <strain evidence="2 3">DSM 8251</strain>
    </source>
</reference>
<dbReference type="InterPro" id="IPR003018">
    <property type="entry name" value="GAF"/>
</dbReference>
<feature type="domain" description="GAF" evidence="1">
    <location>
        <begin position="125"/>
        <end position="223"/>
    </location>
</feature>
<dbReference type="OrthoDB" id="3928741at2"/>
<dbReference type="RefSeq" id="WP_142092538.1">
    <property type="nucleotide sequence ID" value="NZ_BAAAMD010000001.1"/>
</dbReference>
<dbReference type="Pfam" id="PF01590">
    <property type="entry name" value="GAF"/>
    <property type="match status" value="1"/>
</dbReference>
<dbReference type="EMBL" id="VFOR01000001">
    <property type="protein sequence ID" value="TQL62733.1"/>
    <property type="molecule type" value="Genomic_DNA"/>
</dbReference>
<accession>A0A542ZQU8</accession>
<dbReference type="InterPro" id="IPR029016">
    <property type="entry name" value="GAF-like_dom_sf"/>
</dbReference>
<evidence type="ECO:0000259" key="1">
    <source>
        <dbReference type="Pfam" id="PF01590"/>
    </source>
</evidence>
<dbReference type="Proteomes" id="UP000316196">
    <property type="component" value="Unassembled WGS sequence"/>
</dbReference>
<gene>
    <name evidence="2" type="ORF">FB460_0522</name>
</gene>
<dbReference type="Gene3D" id="3.30.450.40">
    <property type="match status" value="1"/>
</dbReference>
<sequence length="399" mass="43293">MPHPSPGEPALLFDEDPQAYADLLATLHSARRNGRRLPARPRPIIQHSWNRVQRMGLPVDHRDPDVDERTVEAEHDALKEAHRAGASQLEKLFHTVLAGSIDGSGLVGVLTTRDARVLDRCGDSSALARADRIGFVHGARWLESSVGTNAIGIAARLGRPVQVHGPEHWCLDQHGWSCAASPVRDPATGTPIAMLDVSGPVREAHAAILALVRSLAAQVELTLRASHVENLERLRSRAMPLIQGITGMWVLCDRNGWVAGSNIDLGVDRVSLPDDSSSEVVLVPRLGTCRLQRADDVVLITHGARSTRHFSFSPSERRLDVHLDGTISAYTLSARHADIVHALLDSSSPITGVELASAVWGEAPISQVTVRAELSRLRRRFPGLISAAPYRLLAPVEVV</sequence>
<comment type="caution">
    <text evidence="2">The sequence shown here is derived from an EMBL/GenBank/DDBJ whole genome shotgun (WGS) entry which is preliminary data.</text>
</comment>
<proteinExistence type="predicted"/>
<evidence type="ECO:0000313" key="3">
    <source>
        <dbReference type="Proteomes" id="UP000316196"/>
    </source>
</evidence>